<dbReference type="PROSITE" id="PS51257">
    <property type="entry name" value="PROKAR_LIPOPROTEIN"/>
    <property type="match status" value="1"/>
</dbReference>
<feature type="region of interest" description="Disordered" evidence="1">
    <location>
        <begin position="21"/>
        <end position="40"/>
    </location>
</feature>
<dbReference type="EMBL" id="LWCS01000017">
    <property type="protein sequence ID" value="OAN39509.1"/>
    <property type="molecule type" value="Genomic_DNA"/>
</dbReference>
<dbReference type="AlphaFoldDB" id="A0A178LYD7"/>
<reference evidence="2 3" key="1">
    <citation type="submission" date="2016-04" db="EMBL/GenBank/DDBJ databases">
        <title>Draft Genome Sequences of Staphylococcus capitis Strain H36, S. capitis Strain H65, S. cohnii Strain H62, S. hominis Strain H69, Mycobacterium iranicum Strain H39, Plantibacter sp. Strain H53, Pseudomonas oryzihabitans Strain H72, and Microbacterium sp. Strain H83, isolated from residential settings.</title>
        <authorList>
            <person name="Lymperopoulou D."/>
            <person name="Adams R.I."/>
            <person name="Lindow S."/>
            <person name="Coil D.A."/>
            <person name="Jospin G."/>
            <person name="Eisen J.A."/>
        </authorList>
    </citation>
    <scope>NUCLEOTIDE SEQUENCE [LARGE SCALE GENOMIC DNA]</scope>
    <source>
        <strain evidence="2 3">H39</strain>
    </source>
</reference>
<comment type="caution">
    <text evidence="2">The sequence shown here is derived from an EMBL/GenBank/DDBJ whole genome shotgun (WGS) entry which is preliminary data.</text>
</comment>
<dbReference type="RefSeq" id="WP_064281221.1">
    <property type="nucleotide sequence ID" value="NZ_LWCS01000017.1"/>
</dbReference>
<gene>
    <name evidence="2" type="ORF">A4X20_17720</name>
</gene>
<evidence type="ECO:0000313" key="3">
    <source>
        <dbReference type="Proteomes" id="UP000078396"/>
    </source>
</evidence>
<evidence type="ECO:0000313" key="2">
    <source>
        <dbReference type="EMBL" id="OAN39509.1"/>
    </source>
</evidence>
<feature type="compositionally biased region" description="Low complexity" evidence="1">
    <location>
        <begin position="26"/>
        <end position="40"/>
    </location>
</feature>
<name>A0A178LYD7_MYCIR</name>
<proteinExistence type="predicted"/>
<accession>A0A178LYD7</accession>
<organism evidence="2 3">
    <name type="scientific">Mycolicibacterium iranicum</name>
    <name type="common">Mycobacterium iranicum</name>
    <dbReference type="NCBI Taxonomy" id="912594"/>
    <lineage>
        <taxon>Bacteria</taxon>
        <taxon>Bacillati</taxon>
        <taxon>Actinomycetota</taxon>
        <taxon>Actinomycetes</taxon>
        <taxon>Mycobacteriales</taxon>
        <taxon>Mycobacteriaceae</taxon>
        <taxon>Mycolicibacterium</taxon>
    </lineage>
</organism>
<dbReference type="Proteomes" id="UP000078396">
    <property type="component" value="Unassembled WGS sequence"/>
</dbReference>
<sequence length="120" mass="12067">MKQLIMIGVATLAAVGTLSGCGGGSNETASSSAESTSASASASTSAAAASGCTASGLDAMTALSDFQLEMDDAQKNGQMTVDELTAARDQLFNETQAAAAKEDWAAYCKSIDDMRAELGL</sequence>
<evidence type="ECO:0008006" key="4">
    <source>
        <dbReference type="Google" id="ProtNLM"/>
    </source>
</evidence>
<protein>
    <recommendedName>
        <fullName evidence="4">Lipoprotein</fullName>
    </recommendedName>
</protein>
<evidence type="ECO:0000256" key="1">
    <source>
        <dbReference type="SAM" id="MobiDB-lite"/>
    </source>
</evidence>
<dbReference type="OrthoDB" id="4764491at2"/>